<gene>
    <name evidence="2" type="ORF">NCTC11214_04802</name>
</gene>
<accession>A0A3S4FV23</accession>
<name>A0A3S4FV23_SEROD</name>
<evidence type="ECO:0000313" key="3">
    <source>
        <dbReference type="Proteomes" id="UP000281391"/>
    </source>
</evidence>
<evidence type="ECO:0000259" key="1">
    <source>
        <dbReference type="Pfam" id="PF22479"/>
    </source>
</evidence>
<protein>
    <recommendedName>
        <fullName evidence="1">Cyanophage baseplate Pam3 plug gp18 domain-containing protein</fullName>
    </recommendedName>
</protein>
<dbReference type="InterPro" id="IPR054252">
    <property type="entry name" value="Pam3_gp18"/>
</dbReference>
<dbReference type="Pfam" id="PF22479">
    <property type="entry name" value="Pam3_gp18"/>
    <property type="match status" value="1"/>
</dbReference>
<dbReference type="AlphaFoldDB" id="A0A3S4FV23"/>
<feature type="domain" description="Cyanophage baseplate Pam3 plug gp18" evidence="1">
    <location>
        <begin position="1"/>
        <end position="94"/>
    </location>
</feature>
<sequence>MLEIILNPVKAQRFSVTLNNQSCEIRLVQRSTGLYIDLTVNDTPCLQGVLCLNGNKIVRYVYLPFDGELFFADLEGSADPDWSGLGERFKLYYLAPGETS</sequence>
<evidence type="ECO:0000313" key="2">
    <source>
        <dbReference type="EMBL" id="VDZ64099.1"/>
    </source>
</evidence>
<dbReference type="RefSeq" id="WP_004963983.1">
    <property type="nucleotide sequence ID" value="NZ_LR134117.1"/>
</dbReference>
<organism evidence="2 3">
    <name type="scientific">Serratia odorifera</name>
    <dbReference type="NCBI Taxonomy" id="618"/>
    <lineage>
        <taxon>Bacteria</taxon>
        <taxon>Pseudomonadati</taxon>
        <taxon>Pseudomonadota</taxon>
        <taxon>Gammaproteobacteria</taxon>
        <taxon>Enterobacterales</taxon>
        <taxon>Yersiniaceae</taxon>
        <taxon>Serratia</taxon>
    </lineage>
</organism>
<dbReference type="EMBL" id="LR134117">
    <property type="protein sequence ID" value="VDZ64099.1"/>
    <property type="molecule type" value="Genomic_DNA"/>
</dbReference>
<dbReference type="Proteomes" id="UP000281391">
    <property type="component" value="Chromosome"/>
</dbReference>
<reference evidence="2 3" key="1">
    <citation type="submission" date="2018-12" db="EMBL/GenBank/DDBJ databases">
        <authorList>
            <consortium name="Pathogen Informatics"/>
        </authorList>
    </citation>
    <scope>NUCLEOTIDE SEQUENCE [LARGE SCALE GENOMIC DNA]</scope>
    <source>
        <strain evidence="2 3">NCTC11214</strain>
    </source>
</reference>
<dbReference type="KEGG" id="sof:NCTC11214_04802"/>
<proteinExistence type="predicted"/>